<evidence type="ECO:0000256" key="2">
    <source>
        <dbReference type="ARBA" id="ARBA00022603"/>
    </source>
</evidence>
<accession>A0A8J6TKI3</accession>
<sequence length="487" mass="53583">MKVRKGLPGGQYNPMSEQDVKKIHETSLRVFAEVGVKVNFPEALELFRREGATVDDAKRVVKVPPDMVEEWIRQAPAVIHLCGRAENGELDCEVGGNKVYLGTGGTALNVQDPGSTEARRSTLQDIVNMARLVDALDNIHFYMLNVYPNDIPDKDVEVNRFGAALNRTRKHIMGGVYTVEGVRNVIKMAEFIAGSPGKLRERPFISMVTCVISPLTLDETYAQLTMEAARERIPVVVPSEPLCGATAPITLAGNLVIQNVDSLAGVMLAQMTSPGAPTLYGCISSITDLRDMKYLSGAVEMGIMNAAAAQMARFYNLPAYVTAGMSDAKMNDAQAGYESAITSLMVALAGGNFIHDAAGFLEFCMTASYDKLVIDNEIIGMVMRAVEGIRVDDETLAFDLIKKVGPGGHFVSARHTRRHMRSELYRPQLSDRENRDRWHANGAKDIRMRATQKVNQILSQALQPAIPENIRERIKQEIPGIRAFIME</sequence>
<dbReference type="PIRSF" id="PIRSF037567">
    <property type="entry name" value="MTTB_MeTrfase"/>
    <property type="match status" value="1"/>
</dbReference>
<dbReference type="AlphaFoldDB" id="A0A8J6TKI3"/>
<reference evidence="5 6" key="1">
    <citation type="submission" date="2020-08" db="EMBL/GenBank/DDBJ databases">
        <title>Bridging the membrane lipid divide: bacteria of the FCB group superphylum have the potential to synthesize archaeal ether lipids.</title>
        <authorList>
            <person name="Villanueva L."/>
            <person name="Von Meijenfeldt F.A.B."/>
            <person name="Westbye A.B."/>
            <person name="Yadav S."/>
            <person name="Hopmans E.C."/>
            <person name="Dutilh B.E."/>
            <person name="Sinninghe Damste J.S."/>
        </authorList>
    </citation>
    <scope>NUCLEOTIDE SEQUENCE [LARGE SCALE GENOMIC DNA]</scope>
    <source>
        <strain evidence="5">NIOZ-UU30</strain>
    </source>
</reference>
<dbReference type="EC" id="2.1.1.-" evidence="4"/>
<dbReference type="Pfam" id="PF06253">
    <property type="entry name" value="MTTB"/>
    <property type="match status" value="1"/>
</dbReference>
<evidence type="ECO:0000256" key="1">
    <source>
        <dbReference type="ARBA" id="ARBA00007137"/>
    </source>
</evidence>
<dbReference type="InterPro" id="IPR038601">
    <property type="entry name" value="MttB-like_sf"/>
</dbReference>
<dbReference type="EMBL" id="JACNJH010000083">
    <property type="protein sequence ID" value="MBC8360324.1"/>
    <property type="molecule type" value="Genomic_DNA"/>
</dbReference>
<organism evidence="5 6">
    <name type="scientific">Candidatus Desulfatibia profunda</name>
    <dbReference type="NCBI Taxonomy" id="2841695"/>
    <lineage>
        <taxon>Bacteria</taxon>
        <taxon>Pseudomonadati</taxon>
        <taxon>Thermodesulfobacteriota</taxon>
        <taxon>Desulfobacteria</taxon>
        <taxon>Desulfobacterales</taxon>
        <taxon>Desulfobacterales incertae sedis</taxon>
        <taxon>Candidatus Desulfatibia</taxon>
    </lineage>
</organism>
<comment type="similarity">
    <text evidence="1 4">Belongs to the trimethylamine methyltransferase family.</text>
</comment>
<dbReference type="InterPro" id="IPR010426">
    <property type="entry name" value="MTTB_MeTrfase"/>
</dbReference>
<evidence type="ECO:0000256" key="4">
    <source>
        <dbReference type="PIRNR" id="PIRNR037567"/>
    </source>
</evidence>
<keyword evidence="2 5" id="KW-0489">Methyltransferase</keyword>
<dbReference type="GO" id="GO:0008168">
    <property type="term" value="F:methyltransferase activity"/>
    <property type="evidence" value="ECO:0007669"/>
    <property type="project" value="UniProtKB-KW"/>
</dbReference>
<evidence type="ECO:0000313" key="5">
    <source>
        <dbReference type="EMBL" id="MBC8360324.1"/>
    </source>
</evidence>
<keyword evidence="3 4" id="KW-0808">Transferase</keyword>
<evidence type="ECO:0000313" key="6">
    <source>
        <dbReference type="Proteomes" id="UP000603434"/>
    </source>
</evidence>
<dbReference type="Proteomes" id="UP000603434">
    <property type="component" value="Unassembled WGS sequence"/>
</dbReference>
<comment type="caution">
    <text evidence="5">The sequence shown here is derived from an EMBL/GenBank/DDBJ whole genome shotgun (WGS) entry which is preliminary data.</text>
</comment>
<protein>
    <recommendedName>
        <fullName evidence="4">Methyltransferase</fullName>
        <ecNumber evidence="4">2.1.1.-</ecNumber>
    </recommendedName>
</protein>
<name>A0A8J6TKI3_9BACT</name>
<evidence type="ECO:0000256" key="3">
    <source>
        <dbReference type="ARBA" id="ARBA00022679"/>
    </source>
</evidence>
<dbReference type="GO" id="GO:0015948">
    <property type="term" value="P:methanogenesis"/>
    <property type="evidence" value="ECO:0007669"/>
    <property type="project" value="UniProtKB-UniRule"/>
</dbReference>
<dbReference type="GO" id="GO:0032259">
    <property type="term" value="P:methylation"/>
    <property type="evidence" value="ECO:0007669"/>
    <property type="project" value="UniProtKB-KW"/>
</dbReference>
<dbReference type="Gene3D" id="3.20.20.480">
    <property type="entry name" value="Trimethylamine methyltransferase-like"/>
    <property type="match status" value="1"/>
</dbReference>
<gene>
    <name evidence="5" type="ORF">H8E23_02850</name>
</gene>
<proteinExistence type="inferred from homology"/>